<dbReference type="InterPro" id="IPR003439">
    <property type="entry name" value="ABC_transporter-like_ATP-bd"/>
</dbReference>
<dbReference type="InterPro" id="IPR027417">
    <property type="entry name" value="P-loop_NTPase"/>
</dbReference>
<dbReference type="Pfam" id="PF00005">
    <property type="entry name" value="ABC_tran"/>
    <property type="match status" value="2"/>
</dbReference>
<dbReference type="InterPro" id="IPR050107">
    <property type="entry name" value="ABC_carbohydrate_import_ATPase"/>
</dbReference>
<dbReference type="Proteomes" id="UP000715441">
    <property type="component" value="Unassembled WGS sequence"/>
</dbReference>
<accession>A0ABX1JB48</accession>
<keyword evidence="1" id="KW-0813">Transport</keyword>
<organism evidence="7 8">
    <name type="scientific">Amycolatopsis acididurans</name>
    <dbReference type="NCBI Taxonomy" id="2724524"/>
    <lineage>
        <taxon>Bacteria</taxon>
        <taxon>Bacillati</taxon>
        <taxon>Actinomycetota</taxon>
        <taxon>Actinomycetes</taxon>
        <taxon>Pseudonocardiales</taxon>
        <taxon>Pseudonocardiaceae</taxon>
        <taxon>Amycolatopsis</taxon>
    </lineage>
</organism>
<dbReference type="InterPro" id="IPR003593">
    <property type="entry name" value="AAA+_ATPase"/>
</dbReference>
<comment type="caution">
    <text evidence="7">The sequence shown here is derived from an EMBL/GenBank/DDBJ whole genome shotgun (WGS) entry which is preliminary data.</text>
</comment>
<protein>
    <submittedName>
        <fullName evidence="7">Sugar ABC transporter ATP-binding protein</fullName>
    </submittedName>
</protein>
<dbReference type="PANTHER" id="PTHR43790:SF9">
    <property type="entry name" value="GALACTOFURANOSE TRANSPORTER ATP-BINDING PROTEIN YTFR"/>
    <property type="match status" value="1"/>
</dbReference>
<keyword evidence="2" id="KW-0677">Repeat</keyword>
<sequence length="560" mass="60214">MSSDHPDHGGVGWVGAVGTNPAGTGRSSSDVTAVDSVADGSQHVHVPGGIDSPDAPVALSVRALRKVYPGTQALKDVDLQVRYGEVHALCGGNGCGKSTLIKIISGVVGADSGRFAINGRELDAAELTPKTSFELGFRVVHQDPPLYPDLTVAENMMLGSSYPMTWPRRIAWSKVRRRAQELLDRFHIQATPDSLIEHLPVSVRTQVAIAAALQDVQEGRCIVALDEPTAALPAAEVELLLSTVRQLAAMGHAIVFVSHRLDEVLSITDRVTVMRDGRVFKEHRTETLTEAELIESILGRRAEEIRAQRSTTAVGEPILTVHSLSAGPVQDVTFDVHAGEVLGVAGLLGSGRTELLSAIYGGLKKKAGEVRLRGRNANFRGMDKAIEAGVVMIPEDRSRGGAFLDMTVDENLDIGVLGRYWRGLGFRRAQMRRDADALRARFAVKAPSGTVQMRALSGGNQQKTILARWLRRDASLLLLDEPSQGVDVGARADIYAAVRRVTAAGGAAVVVTSDLEELAQFVDRAIVLRNGRLVAEVPCEELTAHRLNQLVHMQSGTSHD</sequence>
<feature type="domain" description="ABC transporter" evidence="6">
    <location>
        <begin position="59"/>
        <end position="301"/>
    </location>
</feature>
<dbReference type="PANTHER" id="PTHR43790">
    <property type="entry name" value="CARBOHYDRATE TRANSPORT ATP-BINDING PROTEIN MG119-RELATED"/>
    <property type="match status" value="1"/>
</dbReference>
<gene>
    <name evidence="7" type="ORF">HFP15_21725</name>
</gene>
<evidence type="ECO:0000256" key="1">
    <source>
        <dbReference type="ARBA" id="ARBA00022448"/>
    </source>
</evidence>
<dbReference type="SMART" id="SM00382">
    <property type="entry name" value="AAA"/>
    <property type="match status" value="2"/>
</dbReference>
<keyword evidence="4 7" id="KW-0067">ATP-binding</keyword>
<dbReference type="SUPFAM" id="SSF52540">
    <property type="entry name" value="P-loop containing nucleoside triphosphate hydrolases"/>
    <property type="match status" value="2"/>
</dbReference>
<dbReference type="CDD" id="cd03216">
    <property type="entry name" value="ABC_Carb_Monos_I"/>
    <property type="match status" value="1"/>
</dbReference>
<keyword evidence="8" id="KW-1185">Reference proteome</keyword>
<evidence type="ECO:0000256" key="4">
    <source>
        <dbReference type="ARBA" id="ARBA00022840"/>
    </source>
</evidence>
<evidence type="ECO:0000256" key="2">
    <source>
        <dbReference type="ARBA" id="ARBA00022737"/>
    </source>
</evidence>
<dbReference type="EMBL" id="JAAXLS010000015">
    <property type="protein sequence ID" value="NKQ55507.1"/>
    <property type="molecule type" value="Genomic_DNA"/>
</dbReference>
<dbReference type="GO" id="GO:0005524">
    <property type="term" value="F:ATP binding"/>
    <property type="evidence" value="ECO:0007669"/>
    <property type="project" value="UniProtKB-KW"/>
</dbReference>
<keyword evidence="3" id="KW-0547">Nucleotide-binding</keyword>
<evidence type="ECO:0000256" key="3">
    <source>
        <dbReference type="ARBA" id="ARBA00022741"/>
    </source>
</evidence>
<name>A0ABX1JB48_9PSEU</name>
<evidence type="ECO:0000259" key="6">
    <source>
        <dbReference type="PROSITE" id="PS50893"/>
    </source>
</evidence>
<feature type="domain" description="ABC transporter" evidence="6">
    <location>
        <begin position="305"/>
        <end position="555"/>
    </location>
</feature>
<dbReference type="Gene3D" id="3.40.50.300">
    <property type="entry name" value="P-loop containing nucleotide triphosphate hydrolases"/>
    <property type="match status" value="2"/>
</dbReference>
<proteinExistence type="predicted"/>
<reference evidence="7 8" key="1">
    <citation type="submission" date="2020-04" db="EMBL/GenBank/DDBJ databases">
        <title>Novel species.</title>
        <authorList>
            <person name="Teo W.F.A."/>
            <person name="Lipun K."/>
            <person name="Srisuk N."/>
            <person name="Duangmal K."/>
        </authorList>
    </citation>
    <scope>NUCLEOTIDE SEQUENCE [LARGE SCALE GENOMIC DNA]</scope>
    <source>
        <strain evidence="7 8">K13G38</strain>
    </source>
</reference>
<dbReference type="PROSITE" id="PS50893">
    <property type="entry name" value="ABC_TRANSPORTER_2"/>
    <property type="match status" value="2"/>
</dbReference>
<dbReference type="CDD" id="cd03215">
    <property type="entry name" value="ABC_Carb_Monos_II"/>
    <property type="match status" value="1"/>
</dbReference>
<evidence type="ECO:0000313" key="8">
    <source>
        <dbReference type="Proteomes" id="UP000715441"/>
    </source>
</evidence>
<dbReference type="RefSeq" id="WP_168518530.1">
    <property type="nucleotide sequence ID" value="NZ_JAAXLS010000015.1"/>
</dbReference>
<evidence type="ECO:0000256" key="5">
    <source>
        <dbReference type="SAM" id="MobiDB-lite"/>
    </source>
</evidence>
<evidence type="ECO:0000313" key="7">
    <source>
        <dbReference type="EMBL" id="NKQ55507.1"/>
    </source>
</evidence>
<feature type="region of interest" description="Disordered" evidence="5">
    <location>
        <begin position="1"/>
        <end position="32"/>
    </location>
</feature>